<dbReference type="PROSITE" id="PS01075">
    <property type="entry name" value="ACETATE_KINASE_1"/>
    <property type="match status" value="1"/>
</dbReference>
<name>A0A645A824_9ZZZZ</name>
<keyword evidence="6" id="KW-0067">ATP-binding</keyword>
<evidence type="ECO:0000256" key="3">
    <source>
        <dbReference type="ARBA" id="ARBA00022679"/>
    </source>
</evidence>
<dbReference type="EMBL" id="VSSQ01012278">
    <property type="protein sequence ID" value="MPM48848.1"/>
    <property type="molecule type" value="Genomic_DNA"/>
</dbReference>
<dbReference type="EC" id="2.7.2.7" evidence="8"/>
<evidence type="ECO:0000256" key="5">
    <source>
        <dbReference type="ARBA" id="ARBA00022777"/>
    </source>
</evidence>
<evidence type="ECO:0000256" key="2">
    <source>
        <dbReference type="ARBA" id="ARBA00022490"/>
    </source>
</evidence>
<evidence type="ECO:0000256" key="7">
    <source>
        <dbReference type="ARBA" id="ARBA00048596"/>
    </source>
</evidence>
<accession>A0A645A824</accession>
<dbReference type="GO" id="GO:0006083">
    <property type="term" value="P:acetate metabolic process"/>
    <property type="evidence" value="ECO:0007669"/>
    <property type="project" value="TreeGrafter"/>
</dbReference>
<dbReference type="SUPFAM" id="SSF53067">
    <property type="entry name" value="Actin-like ATPase domain"/>
    <property type="match status" value="2"/>
</dbReference>
<comment type="caution">
    <text evidence="8">The sequence shown here is derived from an EMBL/GenBank/DDBJ whole genome shotgun (WGS) entry which is preliminary data.</text>
</comment>
<comment type="subcellular location">
    <subcellularLocation>
        <location evidence="1">Cytoplasm</location>
    </subcellularLocation>
</comment>
<dbReference type="InterPro" id="IPR023865">
    <property type="entry name" value="Aliphatic_acid_kinase_CS"/>
</dbReference>
<proteinExistence type="inferred from homology"/>
<keyword evidence="3 8" id="KW-0808">Transferase</keyword>
<sequence length="357" mass="39114">MQKNLILTINPGSTSTKIGIFQEERLLFDETLRHSAQELKHFPTIFAQYEFRYQTIVASLVKHGVDIQQIQAVVGRGGMLKPIQGGTYEVNDLMRQHLQEGYSGQHASNLGGLLAEALAKQAGVKAYIVDPTVVDELEPLARYSGMPEIQRKSVQHTLNQKMVAHRCALELGKTYENSSFVIAHLGGGISVSAHRNGKMIDSNNALDGDGPLSPERAGGLPVGDVIRLAFSGQYTENELRKHFVGKGGLVAYLGSNDGREIEQRIDKGDEKAKEAFEAMGYQVAKEIGAAAVVLEGQYDGIILTGGLAYSKRLTDFIQKKIGFLGKVILYPGEDELMALAEGTLRVLRNQEKVKEYV</sequence>
<dbReference type="Pfam" id="PF00871">
    <property type="entry name" value="Acetate_kinase"/>
    <property type="match status" value="1"/>
</dbReference>
<dbReference type="Gene3D" id="3.30.420.40">
    <property type="match status" value="2"/>
</dbReference>
<keyword evidence="4" id="KW-0547">Nucleotide-binding</keyword>
<dbReference type="PANTHER" id="PTHR21060:SF3">
    <property type="entry name" value="BUTYRATE KINASE 2-RELATED"/>
    <property type="match status" value="1"/>
</dbReference>
<organism evidence="8">
    <name type="scientific">bioreactor metagenome</name>
    <dbReference type="NCBI Taxonomy" id="1076179"/>
    <lineage>
        <taxon>unclassified sequences</taxon>
        <taxon>metagenomes</taxon>
        <taxon>ecological metagenomes</taxon>
    </lineage>
</organism>
<protein>
    <submittedName>
        <fullName evidence="8">Butyrate kinase 2</fullName>
        <ecNumber evidence="8">2.7.2.7</ecNumber>
    </submittedName>
</protein>
<dbReference type="HAMAP" id="MF_00542">
    <property type="entry name" value="Butyrate_kinase"/>
    <property type="match status" value="1"/>
</dbReference>
<dbReference type="AlphaFoldDB" id="A0A645A824"/>
<dbReference type="NCBIfam" id="NF002834">
    <property type="entry name" value="PRK03011.1-5"/>
    <property type="match status" value="1"/>
</dbReference>
<dbReference type="GO" id="GO:0008776">
    <property type="term" value="F:acetate kinase activity"/>
    <property type="evidence" value="ECO:0007669"/>
    <property type="project" value="TreeGrafter"/>
</dbReference>
<dbReference type="GO" id="GO:0005524">
    <property type="term" value="F:ATP binding"/>
    <property type="evidence" value="ECO:0007669"/>
    <property type="project" value="UniProtKB-KW"/>
</dbReference>
<dbReference type="InterPro" id="IPR000890">
    <property type="entry name" value="Aliphatic_acid_kin_short-chain"/>
</dbReference>
<evidence type="ECO:0000256" key="4">
    <source>
        <dbReference type="ARBA" id="ARBA00022741"/>
    </source>
</evidence>
<evidence type="ECO:0000313" key="8">
    <source>
        <dbReference type="EMBL" id="MPM48848.1"/>
    </source>
</evidence>
<dbReference type="InterPro" id="IPR011245">
    <property type="entry name" value="Butyrate_kin"/>
</dbReference>
<dbReference type="PANTHER" id="PTHR21060">
    <property type="entry name" value="ACETATE KINASE"/>
    <property type="match status" value="1"/>
</dbReference>
<dbReference type="PROSITE" id="PS01076">
    <property type="entry name" value="ACETATE_KINASE_2"/>
    <property type="match status" value="1"/>
</dbReference>
<gene>
    <name evidence="8" type="primary">buk2_25</name>
    <name evidence="8" type="ORF">SDC9_95575</name>
</gene>
<dbReference type="InterPro" id="IPR043129">
    <property type="entry name" value="ATPase_NBD"/>
</dbReference>
<dbReference type="GO" id="GO:0005737">
    <property type="term" value="C:cytoplasm"/>
    <property type="evidence" value="ECO:0007669"/>
    <property type="project" value="UniProtKB-SubCell"/>
</dbReference>
<keyword evidence="2" id="KW-0963">Cytoplasm</keyword>
<evidence type="ECO:0000256" key="6">
    <source>
        <dbReference type="ARBA" id="ARBA00022840"/>
    </source>
</evidence>
<dbReference type="CDD" id="cd24011">
    <property type="entry name" value="ASKHA_NBD_BK"/>
    <property type="match status" value="1"/>
</dbReference>
<dbReference type="GO" id="GO:0047761">
    <property type="term" value="F:butyrate kinase activity"/>
    <property type="evidence" value="ECO:0007669"/>
    <property type="project" value="UniProtKB-EC"/>
</dbReference>
<comment type="catalytic activity">
    <reaction evidence="7">
        <text>butanoate + ATP = butanoyl phosphate + ADP</text>
        <dbReference type="Rhea" id="RHEA:13585"/>
        <dbReference type="ChEBI" id="CHEBI:17968"/>
        <dbReference type="ChEBI" id="CHEBI:30616"/>
        <dbReference type="ChEBI" id="CHEBI:58079"/>
        <dbReference type="ChEBI" id="CHEBI:456216"/>
        <dbReference type="EC" id="2.7.2.7"/>
    </reaction>
</comment>
<dbReference type="PRINTS" id="PR00471">
    <property type="entry name" value="ACETATEKNASE"/>
</dbReference>
<keyword evidence="5 8" id="KW-0418">Kinase</keyword>
<dbReference type="PIRSF" id="PIRSF036458">
    <property type="entry name" value="Butyrate_kin"/>
    <property type="match status" value="1"/>
</dbReference>
<evidence type="ECO:0000256" key="1">
    <source>
        <dbReference type="ARBA" id="ARBA00004496"/>
    </source>
</evidence>
<reference evidence="8" key="1">
    <citation type="submission" date="2019-08" db="EMBL/GenBank/DDBJ databases">
        <authorList>
            <person name="Kucharzyk K."/>
            <person name="Murdoch R.W."/>
            <person name="Higgins S."/>
            <person name="Loffler F."/>
        </authorList>
    </citation>
    <scope>NUCLEOTIDE SEQUENCE</scope>
</reference>
<dbReference type="NCBIfam" id="TIGR02707">
    <property type="entry name" value="butyr_kinase"/>
    <property type="match status" value="1"/>
</dbReference>